<dbReference type="Pfam" id="PF22468">
    <property type="entry name" value="ACT_9"/>
    <property type="match status" value="1"/>
</dbReference>
<dbReference type="Proteomes" id="UP001595880">
    <property type="component" value="Unassembled WGS sequence"/>
</dbReference>
<evidence type="ECO:0000256" key="4">
    <source>
        <dbReference type="ARBA" id="ARBA00005139"/>
    </source>
</evidence>
<comment type="function">
    <text evidence="1">Catalyzes the phosphorylation of the beta-carboxyl group of aspartic acid with ATP to yield 4-phospho-L-aspartate, which is involved in the branched biosynthetic pathway leading to the biosynthesis of amino acids threonine, isoleucine and methionine.</text>
</comment>
<dbReference type="PIRSF" id="PIRSF000726">
    <property type="entry name" value="Asp_kin"/>
    <property type="match status" value="1"/>
</dbReference>
<dbReference type="CDD" id="cd04245">
    <property type="entry name" value="AAK_AKiii-YclM-BS"/>
    <property type="match status" value="1"/>
</dbReference>
<comment type="pathway">
    <text evidence="4 14">Amino-acid biosynthesis; L-threonine biosynthesis; L-threonine from L-aspartate: step 1/5.</text>
</comment>
<dbReference type="CDD" id="cd04916">
    <property type="entry name" value="ACT_AKiii-YclM-BS_2"/>
    <property type="match status" value="1"/>
</dbReference>
<dbReference type="InterPro" id="IPR036393">
    <property type="entry name" value="AceGlu_kinase-like_sf"/>
</dbReference>
<sequence length="450" mass="49722">MKVAKFGGSSVANAEQLRKVANIISDDKERKVIVVSAPGKRFSEDIKVTDLLINMGEAYLSDQPYEDKLEIVLNRFKEITTELELSTDVIDEIKLGVERIFASDQSDELKMDAIKATGEDSLAKVLSAYLQSIGMDAVYLNPKEAGIFVSDTPGSAQILDESYDKLYELRNRNEIVVIPGFFGYTKDGKLITFSRGGSDITGSIVAAGVKADLYENFTDVDSVYCVNPNIVKNPREITSLTYKEMRELSYAGFSVFHDEALIPAFKADIPVCIKNTNNPQAMGTIIVSKKEPQPNPVVGIASDTGFVSIYVSKYLMNRELGFGRKLLTILEDEGISFEHTPSGIDDISIIVRASKMPKEKEERVIARIKEELHPDTVHVDRDLALIMVVGEGMDSTIGLADKATHAFAKANVNLEMINQGSSEVSMMFGIKASRVEEAVRSLYDMFFCDK</sequence>
<comment type="caution">
    <text evidence="16">The sequence shown here is derived from an EMBL/GenBank/DDBJ whole genome shotgun (WGS) entry which is preliminary data.</text>
</comment>
<keyword evidence="17" id="KW-1185">Reference proteome</keyword>
<dbReference type="InterPro" id="IPR054352">
    <property type="entry name" value="ACT_Aspartokinase"/>
</dbReference>
<dbReference type="InterPro" id="IPR001341">
    <property type="entry name" value="Asp_kinase"/>
</dbReference>
<evidence type="ECO:0000256" key="7">
    <source>
        <dbReference type="ARBA" id="ARBA00022741"/>
    </source>
</evidence>
<dbReference type="RefSeq" id="WP_390199701.1">
    <property type="nucleotide sequence ID" value="NZ_JBHSDV010000003.1"/>
</dbReference>
<dbReference type="InterPro" id="IPR035804">
    <property type="entry name" value="AKIII_YclM_N"/>
</dbReference>
<dbReference type="Gene3D" id="3.30.2130.10">
    <property type="entry name" value="VC0802-like"/>
    <property type="match status" value="1"/>
</dbReference>
<evidence type="ECO:0000256" key="2">
    <source>
        <dbReference type="ARBA" id="ARBA00004766"/>
    </source>
</evidence>
<evidence type="ECO:0000256" key="12">
    <source>
        <dbReference type="ARBA" id="ARBA00047872"/>
    </source>
</evidence>
<keyword evidence="10" id="KW-0220">Diaminopimelate biosynthesis</keyword>
<dbReference type="Gene3D" id="3.40.1160.10">
    <property type="entry name" value="Acetylglutamate kinase-like"/>
    <property type="match status" value="1"/>
</dbReference>
<dbReference type="InterPro" id="IPR005260">
    <property type="entry name" value="Asp_kin_monofn"/>
</dbReference>
<proteinExistence type="inferred from homology"/>
<organism evidence="16 17">
    <name type="scientific">Gracilibacillus marinus</name>
    <dbReference type="NCBI Taxonomy" id="630535"/>
    <lineage>
        <taxon>Bacteria</taxon>
        <taxon>Bacillati</taxon>
        <taxon>Bacillota</taxon>
        <taxon>Bacilli</taxon>
        <taxon>Bacillales</taxon>
        <taxon>Bacillaceae</taxon>
        <taxon>Gracilibacillus</taxon>
    </lineage>
</organism>
<keyword evidence="6 13" id="KW-0808">Transferase</keyword>
<accession>A0ABV8VVN8</accession>
<name>A0ABV8VVN8_9BACI</name>
<dbReference type="NCBIfam" id="TIGR00657">
    <property type="entry name" value="asp_kinases"/>
    <property type="match status" value="1"/>
</dbReference>
<comment type="similarity">
    <text evidence="5 13">Belongs to the aspartokinase family.</text>
</comment>
<keyword evidence="9" id="KW-0067">ATP-binding</keyword>
<dbReference type="CDD" id="cd04911">
    <property type="entry name" value="ACT_AKiii-YclM-BS_1"/>
    <property type="match status" value="1"/>
</dbReference>
<dbReference type="GO" id="GO:0004072">
    <property type="term" value="F:aspartate kinase activity"/>
    <property type="evidence" value="ECO:0007669"/>
    <property type="project" value="UniProtKB-EC"/>
</dbReference>
<dbReference type="PANTHER" id="PTHR21499:SF67">
    <property type="entry name" value="ASPARTOKINASE 3"/>
    <property type="match status" value="1"/>
</dbReference>
<dbReference type="EMBL" id="JBHSDV010000003">
    <property type="protein sequence ID" value="MFC4388582.1"/>
    <property type="molecule type" value="Genomic_DNA"/>
</dbReference>
<keyword evidence="11" id="KW-0457">Lysine biosynthesis</keyword>
<reference evidence="17" key="1">
    <citation type="journal article" date="2019" name="Int. J. Syst. Evol. Microbiol.">
        <title>The Global Catalogue of Microorganisms (GCM) 10K type strain sequencing project: providing services to taxonomists for standard genome sequencing and annotation.</title>
        <authorList>
            <consortium name="The Broad Institute Genomics Platform"/>
            <consortium name="The Broad Institute Genome Sequencing Center for Infectious Disease"/>
            <person name="Wu L."/>
            <person name="Ma J."/>
        </authorList>
    </citation>
    <scope>NUCLEOTIDE SEQUENCE [LARGE SCALE GENOMIC DNA]</scope>
    <source>
        <strain evidence="17">KACC 14058</strain>
    </source>
</reference>
<dbReference type="PROSITE" id="PS00324">
    <property type="entry name" value="ASPARTOKINASE"/>
    <property type="match status" value="1"/>
</dbReference>
<dbReference type="SUPFAM" id="SSF55021">
    <property type="entry name" value="ACT-like"/>
    <property type="match status" value="2"/>
</dbReference>
<dbReference type="PROSITE" id="PS51671">
    <property type="entry name" value="ACT"/>
    <property type="match status" value="1"/>
</dbReference>
<evidence type="ECO:0000256" key="9">
    <source>
        <dbReference type="ARBA" id="ARBA00022840"/>
    </source>
</evidence>
<evidence type="ECO:0000256" key="8">
    <source>
        <dbReference type="ARBA" id="ARBA00022777"/>
    </source>
</evidence>
<evidence type="ECO:0000259" key="15">
    <source>
        <dbReference type="PROSITE" id="PS51671"/>
    </source>
</evidence>
<dbReference type="InterPro" id="IPR001048">
    <property type="entry name" value="Asp/Glu/Uridylate_kinase"/>
</dbReference>
<evidence type="ECO:0000256" key="13">
    <source>
        <dbReference type="RuleBase" id="RU003448"/>
    </source>
</evidence>
<dbReference type="EC" id="2.7.2.4" evidence="13"/>
<evidence type="ECO:0000256" key="3">
    <source>
        <dbReference type="ARBA" id="ARBA00004986"/>
    </source>
</evidence>
<evidence type="ECO:0000256" key="1">
    <source>
        <dbReference type="ARBA" id="ARBA00003121"/>
    </source>
</evidence>
<dbReference type="SUPFAM" id="SSF53633">
    <property type="entry name" value="Carbamate kinase-like"/>
    <property type="match status" value="1"/>
</dbReference>
<evidence type="ECO:0000313" key="17">
    <source>
        <dbReference type="Proteomes" id="UP001595880"/>
    </source>
</evidence>
<evidence type="ECO:0000256" key="6">
    <source>
        <dbReference type="ARBA" id="ARBA00022679"/>
    </source>
</evidence>
<keyword evidence="7" id="KW-0547">Nucleotide-binding</keyword>
<evidence type="ECO:0000256" key="10">
    <source>
        <dbReference type="ARBA" id="ARBA00022915"/>
    </source>
</evidence>
<dbReference type="Gene3D" id="1.20.120.1320">
    <property type="entry name" value="Aspartokinase, catalytic domain"/>
    <property type="match status" value="1"/>
</dbReference>
<dbReference type="NCBIfam" id="NF006540">
    <property type="entry name" value="PRK09034.1"/>
    <property type="match status" value="1"/>
</dbReference>
<dbReference type="InterPro" id="IPR018042">
    <property type="entry name" value="Aspartate_kinase_CS"/>
</dbReference>
<feature type="domain" description="ACT" evidence="15">
    <location>
        <begin position="388"/>
        <end position="450"/>
    </location>
</feature>
<dbReference type="Pfam" id="PF00696">
    <property type="entry name" value="AA_kinase"/>
    <property type="match status" value="1"/>
</dbReference>
<keyword evidence="8 13" id="KW-0418">Kinase</keyword>
<comment type="catalytic activity">
    <reaction evidence="12 13">
        <text>L-aspartate + ATP = 4-phospho-L-aspartate + ADP</text>
        <dbReference type="Rhea" id="RHEA:23776"/>
        <dbReference type="ChEBI" id="CHEBI:29991"/>
        <dbReference type="ChEBI" id="CHEBI:30616"/>
        <dbReference type="ChEBI" id="CHEBI:57535"/>
        <dbReference type="ChEBI" id="CHEBI:456216"/>
        <dbReference type="EC" id="2.7.2.4"/>
    </reaction>
</comment>
<dbReference type="InterPro" id="IPR002912">
    <property type="entry name" value="ACT_dom"/>
</dbReference>
<dbReference type="PANTHER" id="PTHR21499">
    <property type="entry name" value="ASPARTATE KINASE"/>
    <property type="match status" value="1"/>
</dbReference>
<comment type="pathway">
    <text evidence="3 14">Amino-acid biosynthesis; L-methionine biosynthesis via de novo pathway; L-homoserine from L-aspartate: step 1/3.</text>
</comment>
<evidence type="ECO:0000256" key="14">
    <source>
        <dbReference type="RuleBase" id="RU004249"/>
    </source>
</evidence>
<gene>
    <name evidence="16" type="ORF">ACFOZ1_12325</name>
</gene>
<protein>
    <recommendedName>
        <fullName evidence="13">Aspartokinase</fullName>
        <ecNumber evidence="13">2.7.2.4</ecNumber>
    </recommendedName>
</protein>
<evidence type="ECO:0000256" key="11">
    <source>
        <dbReference type="ARBA" id="ARBA00023154"/>
    </source>
</evidence>
<comment type="pathway">
    <text evidence="2 14">Amino-acid biosynthesis; L-lysine biosynthesis via DAP pathway; (S)-tetrahydrodipicolinate from L-aspartate: step 1/4.</text>
</comment>
<dbReference type="InterPro" id="IPR042199">
    <property type="entry name" value="AsparK_Bifunc_asparK/hSer_DH"/>
</dbReference>
<evidence type="ECO:0000256" key="5">
    <source>
        <dbReference type="ARBA" id="ARBA00010122"/>
    </source>
</evidence>
<dbReference type="InterPro" id="IPR045865">
    <property type="entry name" value="ACT-like_dom_sf"/>
</dbReference>
<evidence type="ECO:0000313" key="16">
    <source>
        <dbReference type="EMBL" id="MFC4388582.1"/>
    </source>
</evidence>
<keyword evidence="14" id="KW-0028">Amino-acid biosynthesis</keyword>